<dbReference type="PROSITE" id="PS51078">
    <property type="entry name" value="ICLR_ED"/>
    <property type="match status" value="1"/>
</dbReference>
<organism evidence="6 7">
    <name type="scientific">Achromobacter spanius</name>
    <dbReference type="NCBI Taxonomy" id="217203"/>
    <lineage>
        <taxon>Bacteria</taxon>
        <taxon>Pseudomonadati</taxon>
        <taxon>Pseudomonadota</taxon>
        <taxon>Betaproteobacteria</taxon>
        <taxon>Burkholderiales</taxon>
        <taxon>Alcaligenaceae</taxon>
        <taxon>Achromobacter</taxon>
    </lineage>
</organism>
<dbReference type="EMBL" id="CP121261">
    <property type="protein sequence ID" value="WFP07675.1"/>
    <property type="molecule type" value="Genomic_DNA"/>
</dbReference>
<dbReference type="InterPro" id="IPR036388">
    <property type="entry name" value="WH-like_DNA-bd_sf"/>
</dbReference>
<dbReference type="Proteomes" id="UP001214170">
    <property type="component" value="Chromosome"/>
</dbReference>
<dbReference type="SUPFAM" id="SSF55781">
    <property type="entry name" value="GAF domain-like"/>
    <property type="match status" value="1"/>
</dbReference>
<proteinExistence type="predicted"/>
<dbReference type="Gene3D" id="1.10.10.10">
    <property type="entry name" value="Winged helix-like DNA-binding domain superfamily/Winged helix DNA-binding domain"/>
    <property type="match status" value="1"/>
</dbReference>
<dbReference type="PANTHER" id="PTHR30136">
    <property type="entry name" value="HELIX-TURN-HELIX TRANSCRIPTIONAL REGULATOR, ICLR FAMILY"/>
    <property type="match status" value="1"/>
</dbReference>
<sequence>MARPAGKVEKNTEKTPTAARRGIQSIEVGFRILDLIRKTGRPLPLKEIADACELTVPNVHYYLVSFQKVGVVQQHADTGHYGLGPYALRLGLAALEQFDVFTTARPIMAEVAAVTGHTVFLGVWGNKGPTIVYRVEGSRSRPLLELRVGTVMPLLSSALGRNFLAHLPDALTRDLLDREMASSIPESQGGAPGNSYTAKDVQAIRDEVQKHHISRCRHALLPHFTSLSAPIFDMLGEMTAAITLMGPVGAIDDDLDSDTARLLREKARSISAMAGWEGSEPNTAPTAHISFRR</sequence>
<keyword evidence="1" id="KW-0805">Transcription regulation</keyword>
<evidence type="ECO:0000313" key="7">
    <source>
        <dbReference type="Proteomes" id="UP001214170"/>
    </source>
</evidence>
<evidence type="ECO:0000259" key="4">
    <source>
        <dbReference type="PROSITE" id="PS51077"/>
    </source>
</evidence>
<evidence type="ECO:0000256" key="3">
    <source>
        <dbReference type="ARBA" id="ARBA00023163"/>
    </source>
</evidence>
<evidence type="ECO:0000313" key="6">
    <source>
        <dbReference type="EMBL" id="WFP07675.1"/>
    </source>
</evidence>
<dbReference type="SMART" id="SM00346">
    <property type="entry name" value="HTH_ICLR"/>
    <property type="match status" value="1"/>
</dbReference>
<protein>
    <submittedName>
        <fullName evidence="6">IclR family transcriptional regulator</fullName>
    </submittedName>
</protein>
<dbReference type="InterPro" id="IPR050707">
    <property type="entry name" value="HTH_MetabolicPath_Reg"/>
</dbReference>
<dbReference type="Pfam" id="PF09339">
    <property type="entry name" value="HTH_IclR"/>
    <property type="match status" value="1"/>
</dbReference>
<feature type="domain" description="HTH iclR-type" evidence="4">
    <location>
        <begin position="23"/>
        <end position="85"/>
    </location>
</feature>
<name>A0ABY8GS54_9BURK</name>
<keyword evidence="7" id="KW-1185">Reference proteome</keyword>
<feature type="domain" description="IclR-ED" evidence="5">
    <location>
        <begin position="86"/>
        <end position="276"/>
    </location>
</feature>
<evidence type="ECO:0000256" key="2">
    <source>
        <dbReference type="ARBA" id="ARBA00023125"/>
    </source>
</evidence>
<dbReference type="Pfam" id="PF01614">
    <property type="entry name" value="IclR_C"/>
    <property type="match status" value="1"/>
</dbReference>
<accession>A0ABY8GS54</accession>
<dbReference type="Gene3D" id="3.30.450.40">
    <property type="match status" value="1"/>
</dbReference>
<reference evidence="6 7" key="1">
    <citation type="submission" date="2023-03" db="EMBL/GenBank/DDBJ databases">
        <title>Achromobacter spanius LIG8.</title>
        <authorList>
            <person name="Shrestha S."/>
        </authorList>
    </citation>
    <scope>NUCLEOTIDE SEQUENCE [LARGE SCALE GENOMIC DNA]</scope>
    <source>
        <strain evidence="6 7">LIG8</strain>
    </source>
</reference>
<evidence type="ECO:0000256" key="1">
    <source>
        <dbReference type="ARBA" id="ARBA00023015"/>
    </source>
</evidence>
<dbReference type="InterPro" id="IPR014757">
    <property type="entry name" value="Tscrpt_reg_IclR_C"/>
</dbReference>
<dbReference type="PROSITE" id="PS51077">
    <property type="entry name" value="HTH_ICLR"/>
    <property type="match status" value="1"/>
</dbReference>
<keyword evidence="2" id="KW-0238">DNA-binding</keyword>
<gene>
    <name evidence="6" type="ORF">P8T11_25770</name>
</gene>
<evidence type="ECO:0000259" key="5">
    <source>
        <dbReference type="PROSITE" id="PS51078"/>
    </source>
</evidence>
<keyword evidence="3" id="KW-0804">Transcription</keyword>
<dbReference type="PANTHER" id="PTHR30136:SF8">
    <property type="entry name" value="TRANSCRIPTIONAL REGULATORY PROTEIN"/>
    <property type="match status" value="1"/>
</dbReference>
<dbReference type="InterPro" id="IPR005471">
    <property type="entry name" value="Tscrpt_reg_IclR_N"/>
</dbReference>
<dbReference type="RefSeq" id="WP_268079414.1">
    <property type="nucleotide sequence ID" value="NZ_CP106885.1"/>
</dbReference>
<dbReference type="InterPro" id="IPR029016">
    <property type="entry name" value="GAF-like_dom_sf"/>
</dbReference>
<dbReference type="SUPFAM" id="SSF46785">
    <property type="entry name" value="Winged helix' DNA-binding domain"/>
    <property type="match status" value="1"/>
</dbReference>
<dbReference type="InterPro" id="IPR036390">
    <property type="entry name" value="WH_DNA-bd_sf"/>
</dbReference>